<dbReference type="EMBL" id="JAQQAL010000045">
    <property type="protein sequence ID" value="MDC7228380.1"/>
    <property type="molecule type" value="Genomic_DNA"/>
</dbReference>
<dbReference type="AlphaFoldDB" id="A0AAJ1MNX3"/>
<accession>A0AAJ1MNX3</accession>
<protein>
    <recommendedName>
        <fullName evidence="3">GIY-YIG domain-containing protein</fullName>
    </recommendedName>
</protein>
<gene>
    <name evidence="1" type="ORF">PQJ61_16575</name>
</gene>
<sequence length="238" mass="27675">MVITINENIRIWKQYNPIELAWDGGAFNKDMDISKIYFNKERIAIRERWFEVLSPSELVRKRNKKDGYYRVVYIQINMESGEYYIGKANRPNWSELKRYNGYGLKFANKYKKNKEQFMRYYIAQCETAEETEALEASIVVKELIADEKCLNLVAGGAGTNKHPSIAETSEKKRQYMKEHPEQYKPMIEASKKAFSSGDTQALRARSQRIKEVMSDEKYSSGNVNISAVPKHPKLLLSC</sequence>
<evidence type="ECO:0008006" key="3">
    <source>
        <dbReference type="Google" id="ProtNLM"/>
    </source>
</evidence>
<reference evidence="1 2" key="1">
    <citation type="submission" date="2022-12" db="EMBL/GenBank/DDBJ databases">
        <title>Metagenome assembled genome from gulf of manar.</title>
        <authorList>
            <person name="Kohli P."/>
            <person name="Pk S."/>
            <person name="Venkata Ramana C."/>
            <person name="Sasikala C."/>
        </authorList>
    </citation>
    <scope>NUCLEOTIDE SEQUENCE [LARGE SCALE GENOMIC DNA]</scope>
    <source>
        <strain evidence="1">JB008</strain>
    </source>
</reference>
<name>A0AAJ1MNX3_9SPIO</name>
<dbReference type="Proteomes" id="UP001221217">
    <property type="component" value="Unassembled WGS sequence"/>
</dbReference>
<comment type="caution">
    <text evidence="1">The sequence shown here is derived from an EMBL/GenBank/DDBJ whole genome shotgun (WGS) entry which is preliminary data.</text>
</comment>
<proteinExistence type="predicted"/>
<evidence type="ECO:0000313" key="2">
    <source>
        <dbReference type="Proteomes" id="UP001221217"/>
    </source>
</evidence>
<evidence type="ECO:0000313" key="1">
    <source>
        <dbReference type="EMBL" id="MDC7228380.1"/>
    </source>
</evidence>
<organism evidence="1 2">
    <name type="scientific">Candidatus Thalassospirochaeta sargassi</name>
    <dbReference type="NCBI Taxonomy" id="3119039"/>
    <lineage>
        <taxon>Bacteria</taxon>
        <taxon>Pseudomonadati</taxon>
        <taxon>Spirochaetota</taxon>
        <taxon>Spirochaetia</taxon>
        <taxon>Spirochaetales</taxon>
        <taxon>Spirochaetaceae</taxon>
        <taxon>Candidatus Thalassospirochaeta</taxon>
    </lineage>
</organism>